<feature type="domain" description="DHFR" evidence="6">
    <location>
        <begin position="2"/>
        <end position="168"/>
    </location>
</feature>
<dbReference type="GO" id="GO:0004146">
    <property type="term" value="F:dihydrofolate reductase activity"/>
    <property type="evidence" value="ECO:0007669"/>
    <property type="project" value="UniProtKB-EC"/>
</dbReference>
<dbReference type="InterPro" id="IPR024072">
    <property type="entry name" value="DHFR-like_dom_sf"/>
</dbReference>
<accession>A0A382PG47</accession>
<evidence type="ECO:0000259" key="6">
    <source>
        <dbReference type="PROSITE" id="PS51330"/>
    </source>
</evidence>
<dbReference type="GO" id="GO:0046654">
    <property type="term" value="P:tetrahydrofolate biosynthetic process"/>
    <property type="evidence" value="ECO:0007669"/>
    <property type="project" value="InterPro"/>
</dbReference>
<dbReference type="InterPro" id="IPR012259">
    <property type="entry name" value="DHFR"/>
</dbReference>
<gene>
    <name evidence="7" type="ORF">METZ01_LOCUS325060</name>
</gene>
<keyword evidence="5" id="KW-0560">Oxidoreductase</keyword>
<keyword evidence="4" id="KW-0521">NADP</keyword>
<dbReference type="PROSITE" id="PS51330">
    <property type="entry name" value="DHFR_2"/>
    <property type="match status" value="1"/>
</dbReference>
<comment type="pathway">
    <text evidence="1">Cofactor biosynthesis; tetrahydrofolate biosynthesis; 5,6,7,8-tetrahydrofolate from 7,8-dihydrofolate: step 1/1.</text>
</comment>
<evidence type="ECO:0000256" key="5">
    <source>
        <dbReference type="ARBA" id="ARBA00023002"/>
    </source>
</evidence>
<dbReference type="AlphaFoldDB" id="A0A382PG47"/>
<dbReference type="PANTHER" id="PTHR48069">
    <property type="entry name" value="DIHYDROFOLATE REDUCTASE"/>
    <property type="match status" value="1"/>
</dbReference>
<dbReference type="PRINTS" id="PR00070">
    <property type="entry name" value="DHFR"/>
</dbReference>
<dbReference type="GO" id="GO:0050661">
    <property type="term" value="F:NADP binding"/>
    <property type="evidence" value="ECO:0007669"/>
    <property type="project" value="InterPro"/>
</dbReference>
<dbReference type="PIRSF" id="PIRSF000194">
    <property type="entry name" value="DHFR"/>
    <property type="match status" value="1"/>
</dbReference>
<evidence type="ECO:0000256" key="1">
    <source>
        <dbReference type="ARBA" id="ARBA00004903"/>
    </source>
</evidence>
<evidence type="ECO:0000313" key="7">
    <source>
        <dbReference type="EMBL" id="SVC72206.1"/>
    </source>
</evidence>
<dbReference type="InterPro" id="IPR001796">
    <property type="entry name" value="DHFR_dom"/>
</dbReference>
<protein>
    <recommendedName>
        <fullName evidence="2">dihydrofolate reductase</fullName>
        <ecNumber evidence="2">1.5.1.3</ecNumber>
    </recommendedName>
</protein>
<dbReference type="GO" id="GO:0046655">
    <property type="term" value="P:folic acid metabolic process"/>
    <property type="evidence" value="ECO:0007669"/>
    <property type="project" value="TreeGrafter"/>
</dbReference>
<dbReference type="GO" id="GO:0046452">
    <property type="term" value="P:dihydrofolate metabolic process"/>
    <property type="evidence" value="ECO:0007669"/>
    <property type="project" value="TreeGrafter"/>
</dbReference>
<sequence length="169" mass="18955">MKIAMVAAMDEEGFIGMGNRLPWRLASDMARFKRLTEGDGFNSVIMGRKTWDSLPGEYKPLPKRINIVMSRDTQWQAEGAETALYVGRAIELAFAEGSEECWVIGGAQVYEMFLDRVDEVHLTTVHTSGSGEVRFPDWDCSGWSAEVVERLEADGDNEHATTYSVWSKP</sequence>
<evidence type="ECO:0000256" key="3">
    <source>
        <dbReference type="ARBA" id="ARBA00022563"/>
    </source>
</evidence>
<proteinExistence type="predicted"/>
<dbReference type="Gene3D" id="3.40.430.10">
    <property type="entry name" value="Dihydrofolate Reductase, subunit A"/>
    <property type="match status" value="1"/>
</dbReference>
<dbReference type="Pfam" id="PF00186">
    <property type="entry name" value="DHFR_1"/>
    <property type="match status" value="1"/>
</dbReference>
<dbReference type="CDD" id="cd00209">
    <property type="entry name" value="DHFR"/>
    <property type="match status" value="1"/>
</dbReference>
<dbReference type="GO" id="GO:0005829">
    <property type="term" value="C:cytosol"/>
    <property type="evidence" value="ECO:0007669"/>
    <property type="project" value="TreeGrafter"/>
</dbReference>
<dbReference type="GO" id="GO:0006730">
    <property type="term" value="P:one-carbon metabolic process"/>
    <property type="evidence" value="ECO:0007669"/>
    <property type="project" value="UniProtKB-KW"/>
</dbReference>
<name>A0A382PG47_9ZZZZ</name>
<evidence type="ECO:0000256" key="4">
    <source>
        <dbReference type="ARBA" id="ARBA00022857"/>
    </source>
</evidence>
<dbReference type="EC" id="1.5.1.3" evidence="2"/>
<dbReference type="SUPFAM" id="SSF53597">
    <property type="entry name" value="Dihydrofolate reductase-like"/>
    <property type="match status" value="1"/>
</dbReference>
<organism evidence="7">
    <name type="scientific">marine metagenome</name>
    <dbReference type="NCBI Taxonomy" id="408172"/>
    <lineage>
        <taxon>unclassified sequences</taxon>
        <taxon>metagenomes</taxon>
        <taxon>ecological metagenomes</taxon>
    </lineage>
</organism>
<dbReference type="PANTHER" id="PTHR48069:SF3">
    <property type="entry name" value="DIHYDROFOLATE REDUCTASE"/>
    <property type="match status" value="1"/>
</dbReference>
<reference evidence="7" key="1">
    <citation type="submission" date="2018-05" db="EMBL/GenBank/DDBJ databases">
        <authorList>
            <person name="Lanie J.A."/>
            <person name="Ng W.-L."/>
            <person name="Kazmierczak K.M."/>
            <person name="Andrzejewski T.M."/>
            <person name="Davidsen T.M."/>
            <person name="Wayne K.J."/>
            <person name="Tettelin H."/>
            <person name="Glass J.I."/>
            <person name="Rusch D."/>
            <person name="Podicherti R."/>
            <person name="Tsui H.-C.T."/>
            <person name="Winkler M.E."/>
        </authorList>
    </citation>
    <scope>NUCLEOTIDE SEQUENCE</scope>
</reference>
<evidence type="ECO:0000256" key="2">
    <source>
        <dbReference type="ARBA" id="ARBA00012856"/>
    </source>
</evidence>
<keyword evidence="3" id="KW-0554">One-carbon metabolism</keyword>
<dbReference type="EMBL" id="UINC01107088">
    <property type="protein sequence ID" value="SVC72206.1"/>
    <property type="molecule type" value="Genomic_DNA"/>
</dbReference>